<gene>
    <name evidence="2" type="ORF">TGRUB_320470</name>
</gene>
<keyword evidence="2" id="KW-0812">Transmembrane</keyword>
<dbReference type="EMBL" id="AFYV02002400">
    <property type="protein sequence ID" value="KFG58785.1"/>
    <property type="molecule type" value="Genomic_DNA"/>
</dbReference>
<evidence type="ECO:0000313" key="3">
    <source>
        <dbReference type="Proteomes" id="UP000028834"/>
    </source>
</evidence>
<name>A0A086LQ67_TOXGO</name>
<reference evidence="2 3" key="1">
    <citation type="submission" date="2014-05" db="EMBL/GenBank/DDBJ databases">
        <authorList>
            <person name="Sibley D."/>
            <person name="Venepally P."/>
            <person name="Karamycheva S."/>
            <person name="Hadjithomas M."/>
            <person name="Khan A."/>
            <person name="Brunk B."/>
            <person name="Roos D."/>
            <person name="Caler E."/>
            <person name="Lorenzi H."/>
        </authorList>
    </citation>
    <scope>NUCLEOTIDE SEQUENCE [LARGE SCALE GENOMIC DNA]</scope>
    <source>
        <strain evidence="2 3">RUB</strain>
    </source>
</reference>
<feature type="compositionally biased region" description="Basic and acidic residues" evidence="1">
    <location>
        <begin position="216"/>
        <end position="229"/>
    </location>
</feature>
<sequence length="229" mass="25434">MRRPFAVKAFIVLISVFFSISVFCRFSFVPFSFFKHSSKSTLRPPRASSPLRTLPPRLILPSAFSLGSRSLSVSSFCSFSPPFAAPYPAPGESLLAPPSLFQDGILPACPLCGGSGHDAALGVAGARRPDSPGRTAALRLLVGSWLRRRCGRLGGLQLRVLLPSTEDSLPRTLRPRIEPRRRRRGTRLARRGAWARQPRPMRDCDERRKLCTVNGNHRDSEKSLEKSRR</sequence>
<keyword evidence="2" id="KW-0472">Membrane</keyword>
<accession>A0A086LQ67</accession>
<dbReference type="AlphaFoldDB" id="A0A086LQ67"/>
<evidence type="ECO:0000313" key="2">
    <source>
        <dbReference type="EMBL" id="KFG58785.1"/>
    </source>
</evidence>
<dbReference type="Proteomes" id="UP000028834">
    <property type="component" value="Unassembled WGS sequence"/>
</dbReference>
<protein>
    <submittedName>
        <fullName evidence="2">Putative transmembrane protein</fullName>
    </submittedName>
</protein>
<evidence type="ECO:0000256" key="1">
    <source>
        <dbReference type="SAM" id="MobiDB-lite"/>
    </source>
</evidence>
<feature type="compositionally biased region" description="Basic residues" evidence="1">
    <location>
        <begin position="179"/>
        <end position="190"/>
    </location>
</feature>
<feature type="compositionally biased region" description="Basic and acidic residues" evidence="1">
    <location>
        <begin position="200"/>
        <end position="209"/>
    </location>
</feature>
<comment type="caution">
    <text evidence="2">The sequence shown here is derived from an EMBL/GenBank/DDBJ whole genome shotgun (WGS) entry which is preliminary data.</text>
</comment>
<proteinExistence type="predicted"/>
<organism evidence="2 3">
    <name type="scientific">Toxoplasma gondii RUB</name>
    <dbReference type="NCBI Taxonomy" id="935652"/>
    <lineage>
        <taxon>Eukaryota</taxon>
        <taxon>Sar</taxon>
        <taxon>Alveolata</taxon>
        <taxon>Apicomplexa</taxon>
        <taxon>Conoidasida</taxon>
        <taxon>Coccidia</taxon>
        <taxon>Eucoccidiorida</taxon>
        <taxon>Eimeriorina</taxon>
        <taxon>Sarcocystidae</taxon>
        <taxon>Toxoplasma</taxon>
    </lineage>
</organism>
<feature type="region of interest" description="Disordered" evidence="1">
    <location>
        <begin position="170"/>
        <end position="229"/>
    </location>
</feature>
<dbReference type="VEuPathDB" id="ToxoDB:TGRUB_320470"/>